<reference evidence="8" key="1">
    <citation type="submission" date="2016-10" db="EMBL/GenBank/DDBJ databases">
        <authorList>
            <person name="Varghese N."/>
            <person name="Submissions S."/>
        </authorList>
    </citation>
    <scope>NUCLEOTIDE SEQUENCE [LARGE SCALE GENOMIC DNA]</scope>
    <source>
        <strain evidence="8">KHC7</strain>
    </source>
</reference>
<dbReference type="OrthoDB" id="7784409at2"/>
<evidence type="ECO:0000256" key="4">
    <source>
        <dbReference type="ARBA" id="ARBA00023136"/>
    </source>
</evidence>
<dbReference type="InterPro" id="IPR007452">
    <property type="entry name" value="TamB_C"/>
</dbReference>
<dbReference type="PROSITE" id="PS51257">
    <property type="entry name" value="PROKAR_LIPOPROTEIN"/>
    <property type="match status" value="1"/>
</dbReference>
<evidence type="ECO:0000259" key="6">
    <source>
        <dbReference type="Pfam" id="PF04357"/>
    </source>
</evidence>
<dbReference type="GO" id="GO:0005886">
    <property type="term" value="C:plasma membrane"/>
    <property type="evidence" value="ECO:0007669"/>
    <property type="project" value="InterPro"/>
</dbReference>
<dbReference type="PANTHER" id="PTHR36985:SF1">
    <property type="entry name" value="TRANSLOCATION AND ASSEMBLY MODULE SUBUNIT TAMB"/>
    <property type="match status" value="1"/>
</dbReference>
<keyword evidence="8" id="KW-1185">Reference proteome</keyword>
<evidence type="ECO:0000256" key="1">
    <source>
        <dbReference type="ARBA" id="ARBA00004167"/>
    </source>
</evidence>
<protein>
    <submittedName>
        <fullName evidence="7">Translocation and assembly module TamB</fullName>
    </submittedName>
</protein>
<dbReference type="EMBL" id="FNBX01000002">
    <property type="protein sequence ID" value="SDF19084.1"/>
    <property type="molecule type" value="Genomic_DNA"/>
</dbReference>
<dbReference type="GO" id="GO:0097347">
    <property type="term" value="C:TAM protein secretion complex"/>
    <property type="evidence" value="ECO:0007669"/>
    <property type="project" value="TreeGrafter"/>
</dbReference>
<feature type="domain" description="Translocation and assembly module TamB C-terminal" evidence="6">
    <location>
        <begin position="964"/>
        <end position="1330"/>
    </location>
</feature>
<comment type="subcellular location">
    <subcellularLocation>
        <location evidence="1">Membrane</location>
        <topology evidence="1">Single-pass membrane protein</topology>
    </subcellularLocation>
</comment>
<keyword evidence="3" id="KW-1133">Transmembrane helix</keyword>
<accession>A0A1G7J2R8</accession>
<dbReference type="PANTHER" id="PTHR36985">
    <property type="entry name" value="TRANSLOCATION AND ASSEMBLY MODULE SUBUNIT TAMB"/>
    <property type="match status" value="1"/>
</dbReference>
<dbReference type="STRING" id="571438.SAMN05192586_102165"/>
<evidence type="ECO:0000313" key="7">
    <source>
        <dbReference type="EMBL" id="SDF19084.1"/>
    </source>
</evidence>
<keyword evidence="2" id="KW-0812">Transmembrane</keyword>
<keyword evidence="4" id="KW-0472">Membrane</keyword>
<proteinExistence type="predicted"/>
<feature type="region of interest" description="Disordered" evidence="5">
    <location>
        <begin position="201"/>
        <end position="238"/>
    </location>
</feature>
<dbReference type="Pfam" id="PF04357">
    <property type="entry name" value="TamB"/>
    <property type="match status" value="1"/>
</dbReference>
<gene>
    <name evidence="7" type="ORF">SAMN05192586_102165</name>
</gene>
<dbReference type="Proteomes" id="UP000199355">
    <property type="component" value="Unassembled WGS sequence"/>
</dbReference>
<feature type="compositionally biased region" description="Low complexity" evidence="5">
    <location>
        <begin position="427"/>
        <end position="445"/>
    </location>
</feature>
<evidence type="ECO:0000256" key="3">
    <source>
        <dbReference type="ARBA" id="ARBA00022989"/>
    </source>
</evidence>
<feature type="region of interest" description="Disordered" evidence="5">
    <location>
        <begin position="406"/>
        <end position="448"/>
    </location>
</feature>
<organism evidence="7 8">
    <name type="scientific">Desulfovibrio legallii</name>
    <dbReference type="NCBI Taxonomy" id="571438"/>
    <lineage>
        <taxon>Bacteria</taxon>
        <taxon>Pseudomonadati</taxon>
        <taxon>Thermodesulfobacteriota</taxon>
        <taxon>Desulfovibrionia</taxon>
        <taxon>Desulfovibrionales</taxon>
        <taxon>Desulfovibrionaceae</taxon>
        <taxon>Desulfovibrio</taxon>
    </lineage>
</organism>
<name>A0A1G7J2R8_9BACT</name>
<dbReference type="GO" id="GO:0009306">
    <property type="term" value="P:protein secretion"/>
    <property type="evidence" value="ECO:0007669"/>
    <property type="project" value="InterPro"/>
</dbReference>
<feature type="region of interest" description="Disordered" evidence="5">
    <location>
        <begin position="48"/>
        <end position="67"/>
    </location>
</feature>
<evidence type="ECO:0000256" key="2">
    <source>
        <dbReference type="ARBA" id="ARBA00022692"/>
    </source>
</evidence>
<evidence type="ECO:0000256" key="5">
    <source>
        <dbReference type="SAM" id="MobiDB-lite"/>
    </source>
</evidence>
<sequence length="1330" mass="135940">MLWRVLAGLALLLLLSCGGLLLALRSPAVQDTLVEKLNAALDRPLPAAPAASEEAAAPENAPEAGASAPAVQEGLRIRITHLSGPLPFGARLGLELSDGRGLWLRLPEIRFAWDWRALPGVLRIAELRVADAALLRLPQLPPGPPPEPAPPLTREGLRQLLEQTARTLTDLPGWLPEVRLEGVALENAQLPASLLGATAAPDAGSGKGAAPAPAAPAAAAPAPQAQGTPAPADGPVAAAPSVPAMLRADLHLEAAAQATGARLRSAARLAPASGPAFTAGGAACAAADVELTAALTPVRQDKNVTLTVKTDLTATLTPAAEEENAGAVGLLRAPLRLELRVQGPLDAPHMLLTLDGADVRPGGRSLTDAALRLEAAPLRWTALLTPAAEEAAPSVAASVALAPAATPAAPASDPPGSPERAPAVVDPAPEGPAAASAEASAAPVPADREDAAPELALSLDLGGALDAHPLQAHAVLFAARTQAGLRAGLRDFSAQAAGAAVTGALAAQLPEGSPQPLLDGGLAVRVADWQALAALLPGARLSGDVGLSLQLRSRAATTPAAAAHPTAEQAASGAGASVARPAAAAAPDAASATAAASAAPSLPAAAAQDATLTWSVPQLSYSAAGAAPLQVRGLTGAVRLTDLWGAGRTAAELDLAELRQAELRLGARLRATGSLRGPLHVDLQTTGTVAAHVAALWQPGSVAVERLEARLEKKNLGVAVGPGLRVRYGEAGFGLEGLDLRLSPSGRLRGRAAKDAAGIAAQLTLEDLDLRPWRSLAEGLPEGMVSARVDFRGKAADPGGDLRLEVRDLRLPNSPLKPLRLTLTGRIERAGGDALALKLLPDPETVRALGGSECRVEARLPLHFGPDGVPAPDMQGPLRGAVRWKGAVGPIWSLVPVADQRLGGQLDLHLDVGGSLAAPALKGYVRMDGGRYENVQLGAQLQDISLQADLEQQGVKPGKARLRLAAADGLGGTLRVAGQAGLDGAGLDIVTTLDRLRPLRRRDVRIDLSGRVAVTGTAAAPEVRGEVRVNQGEVWLNKLAVTGSVTTLPISAASAPVPASAAQAPAAAADGKAARAAAGGAGLLDLRLVMPGRFSVEGYGLKSLWRADMHVGGTPAAPVMDGQVEAAKGSLDFMGKNFNLERGRVSFAGGSPGNPMLDLLLSNETPELTAYIALTGTVRKLQLALRSEPEVPRDEILAQILFGKSTSELGRLENLRLAAAVAQLAGFGGGGGGSLADFGRKTLGVDVLRLNTDSGSSSGASSENSEDMTAGASVEMGKYLTEELYVGVQQGMKEGSTAFIIQWELTSRANLELRTEQDGTWGGFRWKYNY</sequence>
<evidence type="ECO:0000313" key="8">
    <source>
        <dbReference type="Proteomes" id="UP000199355"/>
    </source>
</evidence>